<organism evidence="9 10">
    <name type="scientific">Cannabis sativa</name>
    <name type="common">Hemp</name>
    <name type="synonym">Marijuana</name>
    <dbReference type="NCBI Taxonomy" id="3483"/>
    <lineage>
        <taxon>Eukaryota</taxon>
        <taxon>Viridiplantae</taxon>
        <taxon>Streptophyta</taxon>
        <taxon>Embryophyta</taxon>
        <taxon>Tracheophyta</taxon>
        <taxon>Spermatophyta</taxon>
        <taxon>Magnoliopsida</taxon>
        <taxon>eudicotyledons</taxon>
        <taxon>Gunneridae</taxon>
        <taxon>Pentapetalae</taxon>
        <taxon>rosids</taxon>
        <taxon>fabids</taxon>
        <taxon>Rosales</taxon>
        <taxon>Cannabaceae</taxon>
        <taxon>Cannabis</taxon>
    </lineage>
</organism>
<dbReference type="FunFam" id="1.25.40.10:FF:000285">
    <property type="entry name" value="Pentatricopeptide repeat-containing protein, chloroplastic"/>
    <property type="match status" value="1"/>
</dbReference>
<dbReference type="GO" id="GO:0009507">
    <property type="term" value="C:chloroplast"/>
    <property type="evidence" value="ECO:0007669"/>
    <property type="project" value="UniProtKB-SubCell"/>
</dbReference>
<dbReference type="FunFam" id="1.25.40.10:FF:000366">
    <property type="entry name" value="Pentatricopeptide (PPR) repeat-containing protein"/>
    <property type="match status" value="1"/>
</dbReference>
<feature type="domain" description="DYW" evidence="8">
    <location>
        <begin position="863"/>
        <end position="955"/>
    </location>
</feature>
<keyword evidence="10" id="KW-1185">Reference proteome</keyword>
<evidence type="ECO:0000256" key="3">
    <source>
        <dbReference type="ARBA" id="ARBA00022528"/>
    </source>
</evidence>
<evidence type="ECO:0000256" key="6">
    <source>
        <dbReference type="ARBA" id="ARBA00022946"/>
    </source>
</evidence>
<dbReference type="PROSITE" id="PS51375">
    <property type="entry name" value="PPR"/>
    <property type="match status" value="5"/>
</dbReference>
<dbReference type="InterPro" id="IPR011990">
    <property type="entry name" value="TPR-like_helical_dom_sf"/>
</dbReference>
<dbReference type="EMBL" id="JAATIQ010000653">
    <property type="protein sequence ID" value="KAF4349078.1"/>
    <property type="molecule type" value="Genomic_DNA"/>
</dbReference>
<proteinExistence type="inferred from homology"/>
<dbReference type="Pfam" id="PF13041">
    <property type="entry name" value="PPR_2"/>
    <property type="match status" value="4"/>
</dbReference>
<protein>
    <recommendedName>
        <fullName evidence="8">DYW domain-containing protein</fullName>
    </recommendedName>
</protein>
<dbReference type="GO" id="GO:0003723">
    <property type="term" value="F:RNA binding"/>
    <property type="evidence" value="ECO:0007669"/>
    <property type="project" value="InterPro"/>
</dbReference>
<dbReference type="AlphaFoldDB" id="A0A7J6DSK5"/>
<comment type="subcellular location">
    <subcellularLocation>
        <location evidence="1">Plastid</location>
        <location evidence="1">Chloroplast</location>
    </subcellularLocation>
</comment>
<dbReference type="PANTHER" id="PTHR47926:SF377">
    <property type="entry name" value="OS04G0469400 PROTEIN"/>
    <property type="match status" value="1"/>
</dbReference>
<comment type="caution">
    <text evidence="9">The sequence shown here is derived from an EMBL/GenBank/DDBJ whole genome shotgun (WGS) entry which is preliminary data.</text>
</comment>
<dbReference type="InterPro" id="IPR046848">
    <property type="entry name" value="E_motif"/>
</dbReference>
<dbReference type="FunFam" id="1.25.40.10:FF:000144">
    <property type="entry name" value="Pentatricopeptide repeat-containing protein, mitochondrial"/>
    <property type="match status" value="1"/>
</dbReference>
<dbReference type="GO" id="GO:0009451">
    <property type="term" value="P:RNA modification"/>
    <property type="evidence" value="ECO:0007669"/>
    <property type="project" value="InterPro"/>
</dbReference>
<evidence type="ECO:0000256" key="4">
    <source>
        <dbReference type="ARBA" id="ARBA00022640"/>
    </source>
</evidence>
<dbReference type="Pfam" id="PF14432">
    <property type="entry name" value="DYW_deaminase"/>
    <property type="match status" value="1"/>
</dbReference>
<keyword evidence="6" id="KW-0809">Transit peptide</keyword>
<reference evidence="9 10" key="1">
    <citation type="journal article" date="2020" name="bioRxiv">
        <title>Sequence and annotation of 42 cannabis genomes reveals extensive copy number variation in cannabinoid synthesis and pathogen resistance genes.</title>
        <authorList>
            <person name="Mckernan K.J."/>
            <person name="Helbert Y."/>
            <person name="Kane L.T."/>
            <person name="Ebling H."/>
            <person name="Zhang L."/>
            <person name="Liu B."/>
            <person name="Eaton Z."/>
            <person name="Mclaughlin S."/>
            <person name="Kingan S."/>
            <person name="Baybayan P."/>
            <person name="Concepcion G."/>
            <person name="Jordan M."/>
            <person name="Riva A."/>
            <person name="Barbazuk W."/>
            <person name="Harkins T."/>
        </authorList>
    </citation>
    <scope>NUCLEOTIDE SEQUENCE [LARGE SCALE GENOMIC DNA]</scope>
    <source>
        <strain evidence="10">cv. Jamaican Lion 4</strain>
        <tissue evidence="9">Leaf</tissue>
    </source>
</reference>
<dbReference type="InterPro" id="IPR046960">
    <property type="entry name" value="PPR_At4g14850-like_plant"/>
</dbReference>
<evidence type="ECO:0000256" key="7">
    <source>
        <dbReference type="PROSITE-ProRule" id="PRU00708"/>
    </source>
</evidence>
<dbReference type="GO" id="GO:0008270">
    <property type="term" value="F:zinc ion binding"/>
    <property type="evidence" value="ECO:0007669"/>
    <property type="project" value="InterPro"/>
</dbReference>
<evidence type="ECO:0000256" key="5">
    <source>
        <dbReference type="ARBA" id="ARBA00022737"/>
    </source>
</evidence>
<dbReference type="Pfam" id="PF01535">
    <property type="entry name" value="PPR"/>
    <property type="match status" value="4"/>
</dbReference>
<sequence length="955" mass="107216">MATSLPLSYSHFTSSNLPYQRHSIMFKKSCSLSLPNFSRNQTHLQSFKHISELREAFQSLDSLFADQTSHAQFCLDDAYSTVLQLCASKKALLQGQQVHAHITKSCGVSDSVFLSTKLLFMYGKCGSIVNAQKLFDRMCERTIFTWNAMIGACVSNGEPLRAIELYREMRVSGASLDSCTFPCILKACGSLNDLRCGTEIHGLAIKTGCHSVSFVVNALVSMYAKCNNLNGARKLFGNITVKDDIVSWNSIIYAYAANGKALEALELFREMQKLNVSSNSYTLVSALQACEDSVFEKLGMEIHAAILKSSLNLDIYVVNALLAMYVRFGKMVEAMRVFNNLEDKDIFSYNTMLSGYVQNGLYNEALKLFRYMQSYGEKPDHVSIVNVIAASGRLGNLLYGKEGHAYAIKEGLDSNLQIGNTLVDMYAKCCCLNFMGRAFDRMAVKDFISWTTIIAGYAQNNFHVRALELSKKAQTEGVVVDSMMIESILLACKGLKITYLVKETHGYIMRRGLYDQVLQNAIVNVYGECGYVEYANRMFELIESKDIVSWTSMLSCYVHNVLANEAFELLDAMKGTNVELDTIALVSILSAAASLSALHKGKEIHGFFVRKGFSPEGPIFRSLVEMYASCGNLEYAIKVYDSVKIIDLVLWTTMINAYGMYGHGKKAIDLFRKMEDEGLVPDHITFLALLYACSHSGLIEEGRRYFSSMGRDYHLEPWPEHYACFVDLLGRANCLEEAYEFVNSIEGKPTAEVWCALLGACRVYSNKELGEIAARKLLELDPENPGKYVLISNVLAASGKWKDVHELRMRMKGSGLKKNPGCSWIEVKNKVHTFSARDKSHPESVKIYKKLDQVTKTLQREAGYVAQTKLVLHNVEEEEKVEILHGHSERLAIAYGLISTPNGTPIRITKNLRVCSDCHTFSKLVSKFFERELVVRDANRFHHFKKGFCSCNDFW</sequence>
<dbReference type="FunFam" id="1.25.40.10:FF:000725">
    <property type="entry name" value="Pentatricopeptide repeat-containing protein At3g63370, chloroplastic"/>
    <property type="match status" value="1"/>
</dbReference>
<dbReference type="Proteomes" id="UP000583929">
    <property type="component" value="Unassembled WGS sequence"/>
</dbReference>
<feature type="repeat" description="PPR" evidence="7">
    <location>
        <begin position="345"/>
        <end position="379"/>
    </location>
</feature>
<evidence type="ECO:0000256" key="2">
    <source>
        <dbReference type="ARBA" id="ARBA00006643"/>
    </source>
</evidence>
<evidence type="ECO:0000313" key="10">
    <source>
        <dbReference type="Proteomes" id="UP000583929"/>
    </source>
</evidence>
<keyword evidence="5" id="KW-0677">Repeat</keyword>
<comment type="similarity">
    <text evidence="2">Belongs to the PPR family. PCMP-H subfamily.</text>
</comment>
<evidence type="ECO:0000313" key="9">
    <source>
        <dbReference type="EMBL" id="KAF4349078.1"/>
    </source>
</evidence>
<dbReference type="NCBIfam" id="TIGR00756">
    <property type="entry name" value="PPR"/>
    <property type="match status" value="4"/>
</dbReference>
<feature type="repeat" description="PPR" evidence="7">
    <location>
        <begin position="546"/>
        <end position="580"/>
    </location>
</feature>
<dbReference type="FunFam" id="1.25.40.10:FF:000073">
    <property type="entry name" value="Pentatricopeptide repeat-containing protein chloroplastic"/>
    <property type="match status" value="1"/>
</dbReference>
<dbReference type="Gene3D" id="1.25.40.10">
    <property type="entry name" value="Tetratricopeptide repeat domain"/>
    <property type="match status" value="6"/>
</dbReference>
<feature type="repeat" description="PPR" evidence="7">
    <location>
        <begin position="647"/>
        <end position="681"/>
    </location>
</feature>
<gene>
    <name evidence="9" type="ORF">G4B88_029047</name>
</gene>
<accession>A0A7J6DSK5</accession>
<dbReference type="Pfam" id="PF20431">
    <property type="entry name" value="E_motif"/>
    <property type="match status" value="1"/>
</dbReference>
<dbReference type="FunFam" id="1.25.40.10:FF:000395">
    <property type="entry name" value="Pentatricopeptide repeat-containing protein chloroplastic"/>
    <property type="match status" value="1"/>
</dbReference>
<evidence type="ECO:0000259" key="8">
    <source>
        <dbReference type="Pfam" id="PF14432"/>
    </source>
</evidence>
<name>A0A7J6DSK5_CANSA</name>
<dbReference type="PANTHER" id="PTHR47926">
    <property type="entry name" value="PENTATRICOPEPTIDE REPEAT-CONTAINING PROTEIN"/>
    <property type="match status" value="1"/>
</dbReference>
<dbReference type="Pfam" id="PF20430">
    <property type="entry name" value="Eplus_motif"/>
    <property type="match status" value="1"/>
</dbReference>
<dbReference type="InterPro" id="IPR002885">
    <property type="entry name" value="PPR_rpt"/>
</dbReference>
<feature type="repeat" description="PPR" evidence="7">
    <location>
        <begin position="142"/>
        <end position="176"/>
    </location>
</feature>
<keyword evidence="4" id="KW-0934">Plastid</keyword>
<dbReference type="InterPro" id="IPR032867">
    <property type="entry name" value="DYW_dom"/>
</dbReference>
<dbReference type="InterPro" id="IPR046849">
    <property type="entry name" value="E2_motif"/>
</dbReference>
<keyword evidence="3" id="KW-0150">Chloroplast</keyword>
<feature type="repeat" description="PPR" evidence="7">
    <location>
        <begin position="244"/>
        <end position="278"/>
    </location>
</feature>
<evidence type="ECO:0000256" key="1">
    <source>
        <dbReference type="ARBA" id="ARBA00004229"/>
    </source>
</evidence>